<comment type="caution">
    <text evidence="2">The sequence shown here is derived from an EMBL/GenBank/DDBJ whole genome shotgun (WGS) entry which is preliminary data.</text>
</comment>
<dbReference type="EMBL" id="QUSF01000014">
    <property type="protein sequence ID" value="RLW04161.1"/>
    <property type="molecule type" value="Genomic_DNA"/>
</dbReference>
<reference evidence="2 3" key="1">
    <citation type="journal article" date="2018" name="Proc. R. Soc. B">
        <title>A non-coding region near Follistatin controls head colour polymorphism in the Gouldian finch.</title>
        <authorList>
            <person name="Toomey M.B."/>
            <person name="Marques C.I."/>
            <person name="Andrade P."/>
            <person name="Araujo P.M."/>
            <person name="Sabatino S."/>
            <person name="Gazda M.A."/>
            <person name="Afonso S."/>
            <person name="Lopes R.J."/>
            <person name="Corbo J.C."/>
            <person name="Carneiro M."/>
        </authorList>
    </citation>
    <scope>NUCLEOTIDE SEQUENCE [LARGE SCALE GENOMIC DNA]</scope>
    <source>
        <strain evidence="2">Red01</strain>
        <tissue evidence="2">Muscle</tissue>
    </source>
</reference>
<evidence type="ECO:0000313" key="3">
    <source>
        <dbReference type="Proteomes" id="UP000276834"/>
    </source>
</evidence>
<name>A0A3L8SLH4_CHLGU</name>
<evidence type="ECO:0000313" key="2">
    <source>
        <dbReference type="EMBL" id="RLW04161.1"/>
    </source>
</evidence>
<sequence>MRLRHSRGPRGCSFLCLPSRSCSASGKEPRASPEQQQRNPESRGTAGSKMFTGMTLATCSVQGDHDAQGTSFCKNLQISPLLNYKNNSTFSFLKTASPFPHAIFSSSYSYPNSQAVAGSHCQERTVVMKDTAPVKMDENFYCGLYDTIGCIGKVEWVSWEDTKPLGEIFHD</sequence>
<evidence type="ECO:0000256" key="1">
    <source>
        <dbReference type="SAM" id="MobiDB-lite"/>
    </source>
</evidence>
<feature type="region of interest" description="Disordered" evidence="1">
    <location>
        <begin position="24"/>
        <end position="48"/>
    </location>
</feature>
<dbReference type="Proteomes" id="UP000276834">
    <property type="component" value="Unassembled WGS sequence"/>
</dbReference>
<keyword evidence="3" id="KW-1185">Reference proteome</keyword>
<gene>
    <name evidence="2" type="ORF">DV515_00005932</name>
</gene>
<accession>A0A3L8SLH4</accession>
<proteinExistence type="predicted"/>
<protein>
    <submittedName>
        <fullName evidence="2">Uncharacterized protein</fullName>
    </submittedName>
</protein>
<organism evidence="2 3">
    <name type="scientific">Chloebia gouldiae</name>
    <name type="common">Gouldian finch</name>
    <name type="synonym">Erythrura gouldiae</name>
    <dbReference type="NCBI Taxonomy" id="44316"/>
    <lineage>
        <taxon>Eukaryota</taxon>
        <taxon>Metazoa</taxon>
        <taxon>Chordata</taxon>
        <taxon>Craniata</taxon>
        <taxon>Vertebrata</taxon>
        <taxon>Euteleostomi</taxon>
        <taxon>Archelosauria</taxon>
        <taxon>Archosauria</taxon>
        <taxon>Dinosauria</taxon>
        <taxon>Saurischia</taxon>
        <taxon>Theropoda</taxon>
        <taxon>Coelurosauria</taxon>
        <taxon>Aves</taxon>
        <taxon>Neognathae</taxon>
        <taxon>Neoaves</taxon>
        <taxon>Telluraves</taxon>
        <taxon>Australaves</taxon>
        <taxon>Passeriformes</taxon>
        <taxon>Passeroidea</taxon>
        <taxon>Passeridae</taxon>
        <taxon>Chloebia</taxon>
    </lineage>
</organism>
<dbReference type="AlphaFoldDB" id="A0A3L8SLH4"/>